<dbReference type="AlphaFoldDB" id="A0A834I653"/>
<evidence type="ECO:0000313" key="3">
    <source>
        <dbReference type="Proteomes" id="UP000625711"/>
    </source>
</evidence>
<dbReference type="Proteomes" id="UP000625711">
    <property type="component" value="Unassembled WGS sequence"/>
</dbReference>
<reference evidence="2" key="1">
    <citation type="submission" date="2020-08" db="EMBL/GenBank/DDBJ databases">
        <title>Genome sequencing and assembly of the red palm weevil Rhynchophorus ferrugineus.</title>
        <authorList>
            <person name="Dias G.B."/>
            <person name="Bergman C.M."/>
            <person name="Manee M."/>
        </authorList>
    </citation>
    <scope>NUCLEOTIDE SEQUENCE</scope>
    <source>
        <strain evidence="2">AA-2017</strain>
        <tissue evidence="2">Whole larva</tissue>
    </source>
</reference>
<dbReference type="EMBL" id="JAACXV010013677">
    <property type="protein sequence ID" value="KAF7272823.1"/>
    <property type="molecule type" value="Genomic_DNA"/>
</dbReference>
<feature type="region of interest" description="Disordered" evidence="1">
    <location>
        <begin position="56"/>
        <end position="81"/>
    </location>
</feature>
<organism evidence="2 3">
    <name type="scientific">Rhynchophorus ferrugineus</name>
    <name type="common">Red palm weevil</name>
    <name type="synonym">Curculio ferrugineus</name>
    <dbReference type="NCBI Taxonomy" id="354439"/>
    <lineage>
        <taxon>Eukaryota</taxon>
        <taxon>Metazoa</taxon>
        <taxon>Ecdysozoa</taxon>
        <taxon>Arthropoda</taxon>
        <taxon>Hexapoda</taxon>
        <taxon>Insecta</taxon>
        <taxon>Pterygota</taxon>
        <taxon>Neoptera</taxon>
        <taxon>Endopterygota</taxon>
        <taxon>Coleoptera</taxon>
        <taxon>Polyphaga</taxon>
        <taxon>Cucujiformia</taxon>
        <taxon>Curculionidae</taxon>
        <taxon>Dryophthorinae</taxon>
        <taxon>Rhynchophorus</taxon>
    </lineage>
</organism>
<sequence length="81" mass="8463">MVRNCKLGSATGSSLGYGPLGAALFIYDDKNSHRQTTFNRDPDGFIASVAGRPVIPSMNKRKGPPGGVGVATERTDNSPAI</sequence>
<protein>
    <submittedName>
        <fullName evidence="2">Uncharacterized protein</fullName>
    </submittedName>
</protein>
<keyword evidence="3" id="KW-1185">Reference proteome</keyword>
<evidence type="ECO:0000313" key="2">
    <source>
        <dbReference type="EMBL" id="KAF7272823.1"/>
    </source>
</evidence>
<accession>A0A834I653</accession>
<proteinExistence type="predicted"/>
<comment type="caution">
    <text evidence="2">The sequence shown here is derived from an EMBL/GenBank/DDBJ whole genome shotgun (WGS) entry which is preliminary data.</text>
</comment>
<name>A0A834I653_RHYFE</name>
<evidence type="ECO:0000256" key="1">
    <source>
        <dbReference type="SAM" id="MobiDB-lite"/>
    </source>
</evidence>
<gene>
    <name evidence="2" type="ORF">GWI33_014419</name>
</gene>